<evidence type="ECO:0000313" key="2">
    <source>
        <dbReference type="Proteomes" id="UP000055045"/>
    </source>
</evidence>
<dbReference type="AlphaFoldDB" id="A0A117NRB2"/>
<accession>A0A117NRB2</accession>
<keyword evidence="2" id="KW-1185">Reference proteome</keyword>
<sequence>MNLCLQSESVFYPFRKLKTTDQSFLVRERRLPWMSTEAITKHVELWSWSPDKREEQYIAKYVYGGQS</sequence>
<proteinExistence type="predicted"/>
<evidence type="ECO:0000313" key="1">
    <source>
        <dbReference type="EMBL" id="KUM65136.1"/>
    </source>
</evidence>
<name>A0A117NRB2_PENFR</name>
<organism evidence="1 2">
    <name type="scientific">Penicillium freii</name>
    <dbReference type="NCBI Taxonomy" id="48697"/>
    <lineage>
        <taxon>Eukaryota</taxon>
        <taxon>Fungi</taxon>
        <taxon>Dikarya</taxon>
        <taxon>Ascomycota</taxon>
        <taxon>Pezizomycotina</taxon>
        <taxon>Eurotiomycetes</taxon>
        <taxon>Eurotiomycetidae</taxon>
        <taxon>Eurotiales</taxon>
        <taxon>Aspergillaceae</taxon>
        <taxon>Penicillium</taxon>
    </lineage>
</organism>
<dbReference type="Proteomes" id="UP000055045">
    <property type="component" value="Unassembled WGS sequence"/>
</dbReference>
<reference evidence="1 2" key="1">
    <citation type="submission" date="2015-10" db="EMBL/GenBank/DDBJ databases">
        <title>Genome sequencing of Penicillium freii.</title>
        <authorList>
            <person name="Nguyen H.D."/>
            <person name="Visagie C.M."/>
            <person name="Seifert K.A."/>
        </authorList>
    </citation>
    <scope>NUCLEOTIDE SEQUENCE [LARGE SCALE GENOMIC DNA]</scope>
    <source>
        <strain evidence="1 2">DAOM 242723</strain>
    </source>
</reference>
<comment type="caution">
    <text evidence="1">The sequence shown here is derived from an EMBL/GenBank/DDBJ whole genome shotgun (WGS) entry which is preliminary data.</text>
</comment>
<dbReference type="EMBL" id="LLXE01000033">
    <property type="protein sequence ID" value="KUM65136.1"/>
    <property type="molecule type" value="Genomic_DNA"/>
</dbReference>
<protein>
    <submittedName>
        <fullName evidence="1">Uncharacterized protein</fullName>
    </submittedName>
</protein>
<gene>
    <name evidence="1" type="ORF">ACN42_g1954</name>
</gene>